<organism evidence="2 3">
    <name type="scientific">Tritrichomonas musculus</name>
    <dbReference type="NCBI Taxonomy" id="1915356"/>
    <lineage>
        <taxon>Eukaryota</taxon>
        <taxon>Metamonada</taxon>
        <taxon>Parabasalia</taxon>
        <taxon>Tritrichomonadida</taxon>
        <taxon>Tritrichomonadidae</taxon>
        <taxon>Tritrichomonas</taxon>
    </lineage>
</organism>
<evidence type="ECO:0000256" key="1">
    <source>
        <dbReference type="SAM" id="Phobius"/>
    </source>
</evidence>
<evidence type="ECO:0000313" key="2">
    <source>
        <dbReference type="EMBL" id="KAK8896119.1"/>
    </source>
</evidence>
<name>A0ABR2KYF4_9EUKA</name>
<keyword evidence="1" id="KW-1133">Transmembrane helix</keyword>
<evidence type="ECO:0000313" key="3">
    <source>
        <dbReference type="Proteomes" id="UP001470230"/>
    </source>
</evidence>
<sequence>MKNKKQTKKDEEKNQNGFTVYDYFAIIGTIVLLIFFSILLYVLYDILQSADLNSDKLTLAKKHFGQLLQTINQANDDKSIVHHTKFITESLENATIAGPIYQLLVNYSIYDKALYAIESRSTICREKIHRQAVNELSKLLTKMITLSGYKFGCNTQFIKEYLPVCFSHHKKFKSVFSLIDAMMKTSCSKEVHQSIIRAIKQSQNFYFKFRLVQFLDQYPDLNQLNVDNTDTDENLICSLTENAVESLPQSLDKETQKDFCNFVDNHKCTVFTDQSIVDLCQKEKIDDSL</sequence>
<evidence type="ECO:0008006" key="4">
    <source>
        <dbReference type="Google" id="ProtNLM"/>
    </source>
</evidence>
<protein>
    <recommendedName>
        <fullName evidence="4">Transmembrane protein</fullName>
    </recommendedName>
</protein>
<dbReference type="EMBL" id="JAPFFF010000002">
    <property type="protein sequence ID" value="KAK8896119.1"/>
    <property type="molecule type" value="Genomic_DNA"/>
</dbReference>
<dbReference type="Proteomes" id="UP001470230">
    <property type="component" value="Unassembled WGS sequence"/>
</dbReference>
<feature type="transmembrane region" description="Helical" evidence="1">
    <location>
        <begin position="20"/>
        <end position="44"/>
    </location>
</feature>
<accession>A0ABR2KYF4</accession>
<keyword evidence="1" id="KW-0812">Transmembrane</keyword>
<reference evidence="2 3" key="1">
    <citation type="submission" date="2024-04" db="EMBL/GenBank/DDBJ databases">
        <title>Tritrichomonas musculus Genome.</title>
        <authorList>
            <person name="Alves-Ferreira E."/>
            <person name="Grigg M."/>
            <person name="Lorenzi H."/>
            <person name="Galac M."/>
        </authorList>
    </citation>
    <scope>NUCLEOTIDE SEQUENCE [LARGE SCALE GENOMIC DNA]</scope>
    <source>
        <strain evidence="2 3">EAF2021</strain>
    </source>
</reference>
<proteinExistence type="predicted"/>
<keyword evidence="1" id="KW-0472">Membrane</keyword>
<keyword evidence="3" id="KW-1185">Reference proteome</keyword>
<comment type="caution">
    <text evidence="2">The sequence shown here is derived from an EMBL/GenBank/DDBJ whole genome shotgun (WGS) entry which is preliminary data.</text>
</comment>
<gene>
    <name evidence="2" type="ORF">M9Y10_014011</name>
</gene>